<feature type="transmembrane region" description="Helical" evidence="8">
    <location>
        <begin position="67"/>
        <end position="91"/>
    </location>
</feature>
<keyword evidence="4" id="KW-0297">G-protein coupled receptor</keyword>
<dbReference type="Proteomes" id="UP001233172">
    <property type="component" value="Unassembled WGS sequence"/>
</dbReference>
<evidence type="ECO:0000256" key="1">
    <source>
        <dbReference type="ARBA" id="ARBA00004141"/>
    </source>
</evidence>
<keyword evidence="11" id="KW-1185">Reference proteome</keyword>
<reference evidence="10" key="1">
    <citation type="journal article" date="2023" name="PLoS Negl. Trop. Dis.">
        <title>A genome sequence for Biomphalaria pfeifferi, the major vector snail for the human-infecting parasite Schistosoma mansoni.</title>
        <authorList>
            <person name="Bu L."/>
            <person name="Lu L."/>
            <person name="Laidemitt M.R."/>
            <person name="Zhang S.M."/>
            <person name="Mutuku M."/>
            <person name="Mkoji G."/>
            <person name="Steinauer M."/>
            <person name="Loker E.S."/>
        </authorList>
    </citation>
    <scope>NUCLEOTIDE SEQUENCE</scope>
    <source>
        <strain evidence="10">KasaAsao</strain>
    </source>
</reference>
<evidence type="ECO:0000256" key="6">
    <source>
        <dbReference type="ARBA" id="ARBA00023170"/>
    </source>
</evidence>
<proteinExistence type="predicted"/>
<evidence type="ECO:0000256" key="3">
    <source>
        <dbReference type="ARBA" id="ARBA00022989"/>
    </source>
</evidence>
<feature type="transmembrane region" description="Helical" evidence="8">
    <location>
        <begin position="276"/>
        <end position="299"/>
    </location>
</feature>
<keyword evidence="6 10" id="KW-0675">Receptor</keyword>
<evidence type="ECO:0000256" key="2">
    <source>
        <dbReference type="ARBA" id="ARBA00022692"/>
    </source>
</evidence>
<feature type="transmembrane region" description="Helical" evidence="8">
    <location>
        <begin position="218"/>
        <end position="239"/>
    </location>
</feature>
<feature type="transmembrane region" description="Helical" evidence="8">
    <location>
        <begin position="150"/>
        <end position="171"/>
    </location>
</feature>
<keyword evidence="2 8" id="KW-0812">Transmembrane</keyword>
<evidence type="ECO:0000259" key="9">
    <source>
        <dbReference type="PROSITE" id="PS50262"/>
    </source>
</evidence>
<feature type="transmembrane region" description="Helical" evidence="8">
    <location>
        <begin position="103"/>
        <end position="129"/>
    </location>
</feature>
<organism evidence="10 11">
    <name type="scientific">Biomphalaria pfeifferi</name>
    <name type="common">Bloodfluke planorb</name>
    <name type="synonym">Freshwater snail</name>
    <dbReference type="NCBI Taxonomy" id="112525"/>
    <lineage>
        <taxon>Eukaryota</taxon>
        <taxon>Metazoa</taxon>
        <taxon>Spiralia</taxon>
        <taxon>Lophotrochozoa</taxon>
        <taxon>Mollusca</taxon>
        <taxon>Gastropoda</taxon>
        <taxon>Heterobranchia</taxon>
        <taxon>Euthyneura</taxon>
        <taxon>Panpulmonata</taxon>
        <taxon>Hygrophila</taxon>
        <taxon>Lymnaeoidea</taxon>
        <taxon>Planorbidae</taxon>
        <taxon>Biomphalaria</taxon>
    </lineage>
</organism>
<dbReference type="PROSITE" id="PS50262">
    <property type="entry name" value="G_PROTEIN_RECEP_F1_2"/>
    <property type="match status" value="1"/>
</dbReference>
<keyword evidence="7" id="KW-0807">Transducer</keyword>
<dbReference type="PANTHER" id="PTHR24240">
    <property type="entry name" value="OPSIN"/>
    <property type="match status" value="1"/>
</dbReference>
<keyword evidence="3 8" id="KW-1133">Transmembrane helix</keyword>
<dbReference type="Gene3D" id="1.20.1070.10">
    <property type="entry name" value="Rhodopsin 7-helix transmembrane proteins"/>
    <property type="match status" value="1"/>
</dbReference>
<dbReference type="SUPFAM" id="SSF81321">
    <property type="entry name" value="Family A G protein-coupled receptor-like"/>
    <property type="match status" value="1"/>
</dbReference>
<dbReference type="AlphaFoldDB" id="A0AAD8AZE8"/>
<comment type="caution">
    <text evidence="10">The sequence shown here is derived from an EMBL/GenBank/DDBJ whole genome shotgun (WGS) entry which is preliminary data.</text>
</comment>
<feature type="transmembrane region" description="Helical" evidence="8">
    <location>
        <begin position="311"/>
        <end position="337"/>
    </location>
</feature>
<dbReference type="GO" id="GO:0016020">
    <property type="term" value="C:membrane"/>
    <property type="evidence" value="ECO:0007669"/>
    <property type="project" value="UniProtKB-SubCell"/>
</dbReference>
<evidence type="ECO:0000256" key="5">
    <source>
        <dbReference type="ARBA" id="ARBA00023136"/>
    </source>
</evidence>
<name>A0AAD8AZE8_BIOPF</name>
<feature type="transmembrane region" description="Helical" evidence="8">
    <location>
        <begin position="26"/>
        <end position="55"/>
    </location>
</feature>
<accession>A0AAD8AZE8</accession>
<evidence type="ECO:0000256" key="8">
    <source>
        <dbReference type="SAM" id="Phobius"/>
    </source>
</evidence>
<keyword evidence="5 8" id="KW-0472">Membrane</keyword>
<evidence type="ECO:0000256" key="4">
    <source>
        <dbReference type="ARBA" id="ARBA00023040"/>
    </source>
</evidence>
<dbReference type="GO" id="GO:0004930">
    <property type="term" value="F:G protein-coupled receptor activity"/>
    <property type="evidence" value="ECO:0007669"/>
    <property type="project" value="UniProtKB-KW"/>
</dbReference>
<sequence length="354" mass="40201">MSTSQVTFLLSVIDNPMYISDEKMTIFIIVVDIFVLGVFSVTGIISNIINMIIFVKQVLKDSMTVGLFALSFTDFSIATLELTFSCTYLASAICPRSSVDLWILNYVILTWAIYALYLISCWLTAIISLERCFCVIYPFSVKRIFTRGRCVLVIFSVYAVHIAAVLPVYLIKKMEWVPFYPKSENGTLISGSPIWLYTMKSTEATRQLDTIMDITAGLFLFMTPQLIIFVCSIYMSVVLKKSSAVRSRKDVDDDSKPSTKYSNLTRQEKRLIKMVLFVDVLQSVCNVPRITVIIYYHLVFPSLNIAIVKNLSSVLLTCAVVLNTISCFSNSLGYYFLNSVYRKMFMDLFSAKKK</sequence>
<evidence type="ECO:0000313" key="11">
    <source>
        <dbReference type="Proteomes" id="UP001233172"/>
    </source>
</evidence>
<dbReference type="EMBL" id="JASAOG010000183">
    <property type="protein sequence ID" value="KAK0045250.1"/>
    <property type="molecule type" value="Genomic_DNA"/>
</dbReference>
<dbReference type="InterPro" id="IPR050125">
    <property type="entry name" value="GPCR_opsins"/>
</dbReference>
<dbReference type="InterPro" id="IPR017452">
    <property type="entry name" value="GPCR_Rhodpsn_7TM"/>
</dbReference>
<reference evidence="10" key="2">
    <citation type="submission" date="2023-04" db="EMBL/GenBank/DDBJ databases">
        <authorList>
            <person name="Bu L."/>
            <person name="Lu L."/>
            <person name="Laidemitt M.R."/>
            <person name="Zhang S.M."/>
            <person name="Mutuku M."/>
            <person name="Mkoji G."/>
            <person name="Steinauer M."/>
            <person name="Loker E.S."/>
        </authorList>
    </citation>
    <scope>NUCLEOTIDE SEQUENCE</scope>
    <source>
        <strain evidence="10">KasaAsao</strain>
        <tissue evidence="10">Whole Snail</tissue>
    </source>
</reference>
<dbReference type="Pfam" id="PF00001">
    <property type="entry name" value="7tm_1"/>
    <property type="match status" value="1"/>
</dbReference>
<evidence type="ECO:0000256" key="7">
    <source>
        <dbReference type="ARBA" id="ARBA00023224"/>
    </source>
</evidence>
<protein>
    <submittedName>
        <fullName evidence="10">Mu-type opioid receptor</fullName>
    </submittedName>
</protein>
<evidence type="ECO:0000313" key="10">
    <source>
        <dbReference type="EMBL" id="KAK0045250.1"/>
    </source>
</evidence>
<dbReference type="InterPro" id="IPR000276">
    <property type="entry name" value="GPCR_Rhodpsn"/>
</dbReference>
<comment type="subcellular location">
    <subcellularLocation>
        <location evidence="1">Membrane</location>
        <topology evidence="1">Multi-pass membrane protein</topology>
    </subcellularLocation>
</comment>
<feature type="domain" description="G-protein coupled receptors family 1 profile" evidence="9">
    <location>
        <begin position="46"/>
        <end position="334"/>
    </location>
</feature>
<gene>
    <name evidence="10" type="ORF">Bpfe_025259</name>
</gene>